<dbReference type="OrthoDB" id="9794684at2"/>
<dbReference type="EMBL" id="SUMC01000011">
    <property type="protein sequence ID" value="TKA10922.1"/>
    <property type="molecule type" value="Genomic_DNA"/>
</dbReference>
<evidence type="ECO:0000256" key="3">
    <source>
        <dbReference type="ARBA" id="ARBA00022475"/>
    </source>
</evidence>
<feature type="transmembrane region" description="Helical" evidence="7">
    <location>
        <begin position="88"/>
        <end position="110"/>
    </location>
</feature>
<dbReference type="GO" id="GO:0055085">
    <property type="term" value="P:transmembrane transport"/>
    <property type="evidence" value="ECO:0007669"/>
    <property type="project" value="InterPro"/>
</dbReference>
<dbReference type="InterPro" id="IPR035906">
    <property type="entry name" value="MetI-like_sf"/>
</dbReference>
<feature type="transmembrane region" description="Helical" evidence="7">
    <location>
        <begin position="252"/>
        <end position="275"/>
    </location>
</feature>
<dbReference type="SUPFAM" id="SSF161098">
    <property type="entry name" value="MetI-like"/>
    <property type="match status" value="1"/>
</dbReference>
<dbReference type="PANTHER" id="PTHR32243">
    <property type="entry name" value="MALTOSE TRANSPORT SYSTEM PERMEASE-RELATED"/>
    <property type="match status" value="1"/>
</dbReference>
<dbReference type="AlphaFoldDB" id="A0A4U0SME5"/>
<gene>
    <name evidence="9" type="ORF">FCI23_14995</name>
</gene>
<dbReference type="PROSITE" id="PS50928">
    <property type="entry name" value="ABC_TM1"/>
    <property type="match status" value="1"/>
</dbReference>
<keyword evidence="4 7" id="KW-0812">Transmembrane</keyword>
<evidence type="ECO:0000256" key="7">
    <source>
        <dbReference type="RuleBase" id="RU363032"/>
    </source>
</evidence>
<evidence type="ECO:0000256" key="2">
    <source>
        <dbReference type="ARBA" id="ARBA00022448"/>
    </source>
</evidence>
<evidence type="ECO:0000256" key="1">
    <source>
        <dbReference type="ARBA" id="ARBA00004651"/>
    </source>
</evidence>
<feature type="domain" description="ABC transmembrane type-1" evidence="8">
    <location>
        <begin position="84"/>
        <end position="275"/>
    </location>
</feature>
<organism evidence="9 10">
    <name type="scientific">Actinacidiphila oryziradicis</name>
    <dbReference type="NCBI Taxonomy" id="2571141"/>
    <lineage>
        <taxon>Bacteria</taxon>
        <taxon>Bacillati</taxon>
        <taxon>Actinomycetota</taxon>
        <taxon>Actinomycetes</taxon>
        <taxon>Kitasatosporales</taxon>
        <taxon>Streptomycetaceae</taxon>
        <taxon>Actinacidiphila</taxon>
    </lineage>
</organism>
<accession>A0A4U0SME5</accession>
<comment type="caution">
    <text evidence="9">The sequence shown here is derived from an EMBL/GenBank/DDBJ whole genome shotgun (WGS) entry which is preliminary data.</text>
</comment>
<sequence length="291" mass="31740">MTTTSHTATRAGTPRITAEPRKRRSRSWVITVVMTVFTVIVLIPFFDIFLKALTPNGNGFVNGDSLTLDNFRVVFAQTNMLRYLMNSVIVSIVTSAVAVLIGAPAGYVISRSRSRLVSGYSLLLFVIQSLPVIVFVVPLFIMFSSVGLVDDLPGLVIVYVSSAIPIGCWMMSSYFDTIPHSLEEAAWVDGATLFGGFWRIILPNSLPGVMSVAIFSFLASWNDYLVALVFLRSDAEFTLPIGIQQFFQENQVSWGPVMASAVLMLAPPTIVFAVFRRYFSIGGIGGALAGT</sequence>
<dbReference type="PANTHER" id="PTHR32243:SF18">
    <property type="entry name" value="INNER MEMBRANE ABC TRANSPORTER PERMEASE PROTEIN YCJP"/>
    <property type="match status" value="1"/>
</dbReference>
<evidence type="ECO:0000313" key="10">
    <source>
        <dbReference type="Proteomes" id="UP000305778"/>
    </source>
</evidence>
<name>A0A4U0SME5_9ACTN</name>
<feature type="transmembrane region" description="Helical" evidence="7">
    <location>
        <begin position="122"/>
        <end position="146"/>
    </location>
</feature>
<feature type="transmembrane region" description="Helical" evidence="7">
    <location>
        <begin position="28"/>
        <end position="50"/>
    </location>
</feature>
<evidence type="ECO:0000313" key="9">
    <source>
        <dbReference type="EMBL" id="TKA10922.1"/>
    </source>
</evidence>
<evidence type="ECO:0000256" key="6">
    <source>
        <dbReference type="ARBA" id="ARBA00023136"/>
    </source>
</evidence>
<comment type="similarity">
    <text evidence="7">Belongs to the binding-protein-dependent transport system permease family.</text>
</comment>
<keyword evidence="2 7" id="KW-0813">Transport</keyword>
<feature type="transmembrane region" description="Helical" evidence="7">
    <location>
        <begin position="152"/>
        <end position="172"/>
    </location>
</feature>
<dbReference type="InterPro" id="IPR000515">
    <property type="entry name" value="MetI-like"/>
</dbReference>
<evidence type="ECO:0000259" key="8">
    <source>
        <dbReference type="PROSITE" id="PS50928"/>
    </source>
</evidence>
<dbReference type="CDD" id="cd06261">
    <property type="entry name" value="TM_PBP2"/>
    <property type="match status" value="1"/>
</dbReference>
<protein>
    <submittedName>
        <fullName evidence="9">Carbohydrate ABC transporter permease</fullName>
    </submittedName>
</protein>
<keyword evidence="3" id="KW-1003">Cell membrane</keyword>
<keyword evidence="5 7" id="KW-1133">Transmembrane helix</keyword>
<dbReference type="Pfam" id="PF00528">
    <property type="entry name" value="BPD_transp_1"/>
    <property type="match status" value="1"/>
</dbReference>
<evidence type="ECO:0000256" key="5">
    <source>
        <dbReference type="ARBA" id="ARBA00022989"/>
    </source>
</evidence>
<proteinExistence type="inferred from homology"/>
<dbReference type="GO" id="GO:0005886">
    <property type="term" value="C:plasma membrane"/>
    <property type="evidence" value="ECO:0007669"/>
    <property type="project" value="UniProtKB-SubCell"/>
</dbReference>
<keyword evidence="6 7" id="KW-0472">Membrane</keyword>
<dbReference type="Gene3D" id="1.10.3720.10">
    <property type="entry name" value="MetI-like"/>
    <property type="match status" value="1"/>
</dbReference>
<comment type="subcellular location">
    <subcellularLocation>
        <location evidence="1 7">Cell membrane</location>
        <topology evidence="1 7">Multi-pass membrane protein</topology>
    </subcellularLocation>
</comment>
<keyword evidence="10" id="KW-1185">Reference proteome</keyword>
<evidence type="ECO:0000256" key="4">
    <source>
        <dbReference type="ARBA" id="ARBA00022692"/>
    </source>
</evidence>
<reference evidence="9 10" key="1">
    <citation type="submission" date="2019-04" db="EMBL/GenBank/DDBJ databases">
        <title>Streptomyces oryziradicis sp. nov., a novel actinomycete isolated from rhizosphere soil of rice (Oryza sativa L.).</title>
        <authorList>
            <person name="Li C."/>
        </authorList>
    </citation>
    <scope>NUCLEOTIDE SEQUENCE [LARGE SCALE GENOMIC DNA]</scope>
    <source>
        <strain evidence="9 10">NEAU-C40</strain>
    </source>
</reference>
<dbReference type="Proteomes" id="UP000305778">
    <property type="component" value="Unassembled WGS sequence"/>
</dbReference>
<dbReference type="InterPro" id="IPR050901">
    <property type="entry name" value="BP-dep_ABC_trans_perm"/>
</dbReference>